<dbReference type="Gene3D" id="2.10.70.10">
    <property type="entry name" value="Complement Module, domain 1"/>
    <property type="match status" value="3"/>
</dbReference>
<feature type="domain" description="Sushi" evidence="13">
    <location>
        <begin position="221"/>
        <end position="278"/>
    </location>
</feature>
<keyword evidence="7" id="KW-0106">Calcium</keyword>
<evidence type="ECO:0000256" key="3">
    <source>
        <dbReference type="ARBA" id="ARBA00022530"/>
    </source>
</evidence>
<dbReference type="InterPro" id="IPR001881">
    <property type="entry name" value="EGF-like_Ca-bd_dom"/>
</dbReference>
<reference evidence="15 16" key="1">
    <citation type="submission" date="2022-05" db="EMBL/GenBank/DDBJ databases">
        <authorList>
            <consortium name="Genoscope - CEA"/>
            <person name="William W."/>
        </authorList>
    </citation>
    <scope>NUCLEOTIDE SEQUENCE [LARGE SCALE GENOMIC DNA]</scope>
</reference>
<keyword evidence="4 10" id="KW-0245">EGF-like domain</keyword>
<comment type="caution">
    <text evidence="15">The sequence shown here is derived from an EMBL/GenBank/DDBJ whole genome shotgun (WGS) entry which is preliminary data.</text>
</comment>
<proteinExistence type="predicted"/>
<dbReference type="Proteomes" id="UP001159427">
    <property type="component" value="Unassembled WGS sequence"/>
</dbReference>
<evidence type="ECO:0000313" key="16">
    <source>
        <dbReference type="Proteomes" id="UP001159427"/>
    </source>
</evidence>
<gene>
    <name evidence="15" type="ORF">PEVE_00002557</name>
</gene>
<keyword evidence="6" id="KW-0677">Repeat</keyword>
<comment type="subcellular location">
    <subcellularLocation>
        <location evidence="1">Secreted</location>
        <location evidence="1">Extracellular space</location>
        <location evidence="1">Extracellular matrix</location>
    </subcellularLocation>
</comment>
<dbReference type="InterPro" id="IPR000152">
    <property type="entry name" value="EGF-type_Asp/Asn_hydroxyl_site"/>
</dbReference>
<evidence type="ECO:0000259" key="14">
    <source>
        <dbReference type="PROSITE" id="PS50993"/>
    </source>
</evidence>
<feature type="domain" description="EGF-like" evidence="12">
    <location>
        <begin position="156"/>
        <end position="194"/>
    </location>
</feature>
<evidence type="ECO:0000256" key="4">
    <source>
        <dbReference type="ARBA" id="ARBA00022536"/>
    </source>
</evidence>
<keyword evidence="2" id="KW-0964">Secreted</keyword>
<dbReference type="SUPFAM" id="SSF57196">
    <property type="entry name" value="EGF/Laminin"/>
    <property type="match status" value="2"/>
</dbReference>
<dbReference type="PROSITE" id="PS50026">
    <property type="entry name" value="EGF_3"/>
    <property type="match status" value="2"/>
</dbReference>
<dbReference type="Gene3D" id="2.40.155.10">
    <property type="entry name" value="Green fluorescent protein"/>
    <property type="match status" value="1"/>
</dbReference>
<comment type="caution">
    <text evidence="10">Lacks conserved residue(s) required for the propagation of feature annotation.</text>
</comment>
<organism evidence="15 16">
    <name type="scientific">Porites evermanni</name>
    <dbReference type="NCBI Taxonomy" id="104178"/>
    <lineage>
        <taxon>Eukaryota</taxon>
        <taxon>Metazoa</taxon>
        <taxon>Cnidaria</taxon>
        <taxon>Anthozoa</taxon>
        <taxon>Hexacorallia</taxon>
        <taxon>Scleractinia</taxon>
        <taxon>Fungiina</taxon>
        <taxon>Poritidae</taxon>
        <taxon>Porites</taxon>
    </lineage>
</organism>
<dbReference type="InterPro" id="IPR000742">
    <property type="entry name" value="EGF"/>
</dbReference>
<dbReference type="SUPFAM" id="SSF57535">
    <property type="entry name" value="Complement control module/SCR domain"/>
    <property type="match status" value="3"/>
</dbReference>
<feature type="domain" description="Nidogen G2 beta-barrel" evidence="14">
    <location>
        <begin position="279"/>
        <end position="399"/>
    </location>
</feature>
<dbReference type="InterPro" id="IPR024731">
    <property type="entry name" value="NELL2-like_EGF"/>
</dbReference>
<keyword evidence="5" id="KW-0732">Signal</keyword>
<keyword evidence="16" id="KW-1185">Reference proteome</keyword>
<dbReference type="SMART" id="SM00179">
    <property type="entry name" value="EGF_CA"/>
    <property type="match status" value="2"/>
</dbReference>
<dbReference type="Pfam" id="PF07474">
    <property type="entry name" value="G2F"/>
    <property type="match status" value="1"/>
</dbReference>
<dbReference type="CDD" id="cd00054">
    <property type="entry name" value="EGF_CA"/>
    <property type="match status" value="2"/>
</dbReference>
<evidence type="ECO:0000256" key="1">
    <source>
        <dbReference type="ARBA" id="ARBA00004498"/>
    </source>
</evidence>
<name>A0ABN8LQD9_9CNID</name>
<feature type="disulfide bond" evidence="11">
    <location>
        <begin position="36"/>
        <end position="63"/>
    </location>
</feature>
<dbReference type="SMART" id="SM00032">
    <property type="entry name" value="CCP"/>
    <property type="match status" value="3"/>
</dbReference>
<dbReference type="InterPro" id="IPR000436">
    <property type="entry name" value="Sushi_SCR_CCP_dom"/>
</dbReference>
<evidence type="ECO:0000259" key="12">
    <source>
        <dbReference type="PROSITE" id="PS50026"/>
    </source>
</evidence>
<dbReference type="PROSITE" id="PS01186">
    <property type="entry name" value="EGF_2"/>
    <property type="match status" value="1"/>
</dbReference>
<dbReference type="EMBL" id="CALNXI010000115">
    <property type="protein sequence ID" value="CAH3019420.1"/>
    <property type="molecule type" value="Genomic_DNA"/>
</dbReference>
<dbReference type="PROSITE" id="PS01187">
    <property type="entry name" value="EGF_CA"/>
    <property type="match status" value="2"/>
</dbReference>
<feature type="disulfide bond" evidence="11">
    <location>
        <begin position="249"/>
        <end position="276"/>
    </location>
</feature>
<evidence type="ECO:0000313" key="15">
    <source>
        <dbReference type="EMBL" id="CAH3019420.1"/>
    </source>
</evidence>
<dbReference type="PROSITE" id="PS50993">
    <property type="entry name" value="NIDOGEN_G2"/>
    <property type="match status" value="1"/>
</dbReference>
<evidence type="ECO:0000256" key="10">
    <source>
        <dbReference type="PROSITE-ProRule" id="PRU00076"/>
    </source>
</evidence>
<dbReference type="InterPro" id="IPR006605">
    <property type="entry name" value="G2_nidogen/fibulin_G2F"/>
</dbReference>
<evidence type="ECO:0000256" key="7">
    <source>
        <dbReference type="ARBA" id="ARBA00022837"/>
    </source>
</evidence>
<keyword evidence="9" id="KW-0325">Glycoprotein</keyword>
<protein>
    <submittedName>
        <fullName evidence="15">Uncharacterized protein</fullName>
    </submittedName>
</protein>
<keyword evidence="3" id="KW-0272">Extracellular matrix</keyword>
<sequence>MSQIFFTGNCKDPGQPQNGLRLGTDFGYGSVVTFRCDSPSYVLIGASEITCSEGKWSGKTPSCGDVDECKESLDKCHSHANCTNTEGSYTCHCKPGYFGDGFTCEKAKCKDPGKPKNGWQVGNNFADGSVVTFGCNSLSYFLVGASNLTCNKGKWNVDECKKSLSECHFQADCTNTEGSYTCRCKPGYFGDGFSCVSSSSLSLSEVMSAQFCSVLNFFASTTCKDPGKPKNGWRLGTNFGNGSLVTFICDSPLYVLEGASNITCNEGKWSNKTPSCEGKNIRFRGKSFGNINGIDLTGLLVDLIAITKDGRVYVYILKPPLDLAHSLKILTPFADAIGWSMGVINAKGVPNGFTLIGHRFTRNVVVSFDTGEVLNLYQTLMWSPAFFIQNTMKNRSTLE</sequence>
<evidence type="ECO:0000256" key="2">
    <source>
        <dbReference type="ARBA" id="ARBA00022525"/>
    </source>
</evidence>
<dbReference type="InterPro" id="IPR035976">
    <property type="entry name" value="Sushi/SCR/CCP_sf"/>
</dbReference>
<accession>A0ABN8LQD9</accession>
<dbReference type="SUPFAM" id="SSF54511">
    <property type="entry name" value="GFP-like"/>
    <property type="match status" value="1"/>
</dbReference>
<dbReference type="InterPro" id="IPR018097">
    <property type="entry name" value="EGF_Ca-bd_CS"/>
</dbReference>
<keyword evidence="8 11" id="KW-1015">Disulfide bond</keyword>
<evidence type="ECO:0000256" key="9">
    <source>
        <dbReference type="ARBA" id="ARBA00023180"/>
    </source>
</evidence>
<dbReference type="Gene3D" id="2.10.25.10">
    <property type="entry name" value="Laminin"/>
    <property type="match status" value="2"/>
</dbReference>
<feature type="domain" description="Sushi" evidence="13">
    <location>
        <begin position="8"/>
        <end position="65"/>
    </location>
</feature>
<dbReference type="InterPro" id="IPR051277">
    <property type="entry name" value="SEZ6_CSMD_C4BPB_Regulators"/>
</dbReference>
<dbReference type="Pfam" id="PF12947">
    <property type="entry name" value="EGF_3"/>
    <property type="match status" value="2"/>
</dbReference>
<evidence type="ECO:0000256" key="11">
    <source>
        <dbReference type="PROSITE-ProRule" id="PRU00302"/>
    </source>
</evidence>
<feature type="domain" description="Sushi" evidence="13">
    <location>
        <begin position="107"/>
        <end position="162"/>
    </location>
</feature>
<dbReference type="PANTHER" id="PTHR45656:SF4">
    <property type="entry name" value="PROTEIN CBR-CLEC-78"/>
    <property type="match status" value="1"/>
</dbReference>
<dbReference type="PANTHER" id="PTHR45656">
    <property type="entry name" value="PROTEIN CBR-CLEC-78"/>
    <property type="match status" value="1"/>
</dbReference>
<dbReference type="InterPro" id="IPR009017">
    <property type="entry name" value="GFP"/>
</dbReference>
<evidence type="ECO:0000256" key="8">
    <source>
        <dbReference type="ARBA" id="ARBA00023157"/>
    </source>
</evidence>
<dbReference type="SMART" id="SM00181">
    <property type="entry name" value="EGF"/>
    <property type="match status" value="2"/>
</dbReference>
<evidence type="ECO:0000256" key="6">
    <source>
        <dbReference type="ARBA" id="ARBA00022737"/>
    </source>
</evidence>
<dbReference type="PROSITE" id="PS50923">
    <property type="entry name" value="SUSHI"/>
    <property type="match status" value="3"/>
</dbReference>
<feature type="domain" description="EGF-like" evidence="12">
    <location>
        <begin position="65"/>
        <end position="105"/>
    </location>
</feature>
<evidence type="ECO:0000256" key="5">
    <source>
        <dbReference type="ARBA" id="ARBA00022729"/>
    </source>
</evidence>
<dbReference type="PROSITE" id="PS00010">
    <property type="entry name" value="ASX_HYDROXYL"/>
    <property type="match status" value="2"/>
</dbReference>
<evidence type="ECO:0000259" key="13">
    <source>
        <dbReference type="PROSITE" id="PS50923"/>
    </source>
</evidence>
<dbReference type="CDD" id="cd00033">
    <property type="entry name" value="CCP"/>
    <property type="match status" value="3"/>
</dbReference>
<keyword evidence="11" id="KW-0768">Sushi</keyword>